<evidence type="ECO:0000256" key="4">
    <source>
        <dbReference type="ARBA" id="ARBA00022777"/>
    </source>
</evidence>
<feature type="domain" description="Four-carbon acid sugar kinase N-terminal" evidence="7">
    <location>
        <begin position="10"/>
        <end position="125"/>
    </location>
</feature>
<accession>A0A179S6Q5</accession>
<organism evidence="9 10">
    <name type="scientific">Methylobacterium platani</name>
    <dbReference type="NCBI Taxonomy" id="427683"/>
    <lineage>
        <taxon>Bacteria</taxon>
        <taxon>Pseudomonadati</taxon>
        <taxon>Pseudomonadota</taxon>
        <taxon>Alphaproteobacteria</taxon>
        <taxon>Hyphomicrobiales</taxon>
        <taxon>Methylobacteriaceae</taxon>
        <taxon>Methylobacterium</taxon>
    </lineage>
</organism>
<evidence type="ECO:0000259" key="8">
    <source>
        <dbReference type="Pfam" id="PF17042"/>
    </source>
</evidence>
<name>A0A179S6Q5_9HYPH</name>
<dbReference type="InterPro" id="IPR031475">
    <property type="entry name" value="NBD_C"/>
</dbReference>
<evidence type="ECO:0000256" key="1">
    <source>
        <dbReference type="ARBA" id="ARBA00005715"/>
    </source>
</evidence>
<dbReference type="Gene3D" id="3.40.980.20">
    <property type="entry name" value="Four-carbon acid sugar kinase, nucleotide binding domain"/>
    <property type="match status" value="1"/>
</dbReference>
<dbReference type="InterPro" id="IPR042213">
    <property type="entry name" value="NBD_C_sf"/>
</dbReference>
<evidence type="ECO:0000313" key="10">
    <source>
        <dbReference type="Proteomes" id="UP000078316"/>
    </source>
</evidence>
<dbReference type="SUPFAM" id="SSF142764">
    <property type="entry name" value="YgbK-like"/>
    <property type="match status" value="1"/>
</dbReference>
<protein>
    <submittedName>
        <fullName evidence="9">Hrp-dependent type III effector protein</fullName>
    </submittedName>
</protein>
<reference evidence="9 10" key="1">
    <citation type="submission" date="2016-04" db="EMBL/GenBank/DDBJ databases">
        <authorList>
            <person name="Evans L.H."/>
            <person name="Alamgir A."/>
            <person name="Owens N."/>
            <person name="Weber N.D."/>
            <person name="Virtaneva K."/>
            <person name="Barbian K."/>
            <person name="Babar A."/>
            <person name="Rosenke K."/>
        </authorList>
    </citation>
    <scope>NUCLEOTIDE SEQUENCE [LARGE SCALE GENOMIC DNA]</scope>
    <source>
        <strain evidence="9 10">PMB02</strain>
    </source>
</reference>
<sequence>MSVSPPTLRLIADDLTGTLDTAAGFTGLVGPVAVAWTGGAVPEAANLALDTGTRERAPAEAGRIVAAASPLLAGAGIAFKKVDSLLRGPWAAELAACLGGRRHVVVAPAFPYQGRRTCDGRQLARAGDGWQAVSGDIAEALRAAGVPARRADVAEGPIDGVAVYDATTEDDLDRIAALGQGAPVLWCGSGGLAGALARRHGAHPAPGGAALRGPVLGLFGSDRPETAGQLALCPEHRLVLDEGDPAAPVADRLAADGVALVSLALPEGTPRGEAAERIAAAFGRLARALPPPGTLAVAGGETLKALCLSLGTEALVVTGQVAPGLPRSRMRGGLWDGTDILSKSGAFGTPTLWRDLLRENGLLMERT</sequence>
<evidence type="ECO:0000256" key="3">
    <source>
        <dbReference type="ARBA" id="ARBA00022741"/>
    </source>
</evidence>
<comment type="similarity">
    <text evidence="1">Belongs to the four-carbon acid sugar kinase family.</text>
</comment>
<dbReference type="InterPro" id="IPR010737">
    <property type="entry name" value="4-carb_acid_sugar_kinase_N"/>
</dbReference>
<dbReference type="GO" id="GO:0016301">
    <property type="term" value="F:kinase activity"/>
    <property type="evidence" value="ECO:0007669"/>
    <property type="project" value="UniProtKB-KW"/>
</dbReference>
<dbReference type="OrthoDB" id="9778478at2"/>
<proteinExistence type="inferred from homology"/>
<dbReference type="RefSeq" id="WP_064504113.1">
    <property type="nucleotide sequence ID" value="NZ_LWHQ01000036.1"/>
</dbReference>
<keyword evidence="6" id="KW-0119">Carbohydrate metabolism</keyword>
<keyword evidence="5" id="KW-0067">ATP-binding</keyword>
<evidence type="ECO:0000259" key="7">
    <source>
        <dbReference type="Pfam" id="PF07005"/>
    </source>
</evidence>
<keyword evidence="2" id="KW-0808">Transferase</keyword>
<comment type="caution">
    <text evidence="9">The sequence shown here is derived from an EMBL/GenBank/DDBJ whole genome shotgun (WGS) entry which is preliminary data.</text>
</comment>
<keyword evidence="4" id="KW-0418">Kinase</keyword>
<evidence type="ECO:0000256" key="2">
    <source>
        <dbReference type="ARBA" id="ARBA00022679"/>
    </source>
</evidence>
<evidence type="ECO:0000313" key="9">
    <source>
        <dbReference type="EMBL" id="OAS23028.1"/>
    </source>
</evidence>
<evidence type="ECO:0000256" key="5">
    <source>
        <dbReference type="ARBA" id="ARBA00022840"/>
    </source>
</evidence>
<dbReference type="EMBL" id="LWHQ01000036">
    <property type="protein sequence ID" value="OAS23028.1"/>
    <property type="molecule type" value="Genomic_DNA"/>
</dbReference>
<dbReference type="Pfam" id="PF07005">
    <property type="entry name" value="SBD_N"/>
    <property type="match status" value="1"/>
</dbReference>
<dbReference type="InterPro" id="IPR037051">
    <property type="entry name" value="4-carb_acid_sugar_kinase_N_sf"/>
</dbReference>
<dbReference type="GO" id="GO:0005524">
    <property type="term" value="F:ATP binding"/>
    <property type="evidence" value="ECO:0007669"/>
    <property type="project" value="UniProtKB-KW"/>
</dbReference>
<dbReference type="STRING" id="427683.A5481_17770"/>
<feature type="domain" description="Four-carbon acid sugar kinase nucleotide binding" evidence="8">
    <location>
        <begin position="268"/>
        <end position="351"/>
    </location>
</feature>
<gene>
    <name evidence="9" type="ORF">A5481_17770</name>
</gene>
<dbReference type="AlphaFoldDB" id="A0A179S6Q5"/>
<dbReference type="Proteomes" id="UP000078316">
    <property type="component" value="Unassembled WGS sequence"/>
</dbReference>
<dbReference type="Gene3D" id="3.40.50.10840">
    <property type="entry name" value="Putative sugar-binding, N-terminal domain"/>
    <property type="match status" value="1"/>
</dbReference>
<keyword evidence="3" id="KW-0547">Nucleotide-binding</keyword>
<evidence type="ECO:0000256" key="6">
    <source>
        <dbReference type="ARBA" id="ARBA00023277"/>
    </source>
</evidence>
<dbReference type="Pfam" id="PF17042">
    <property type="entry name" value="NBD_C"/>
    <property type="match status" value="1"/>
</dbReference>